<dbReference type="OrthoDB" id="5083868at2"/>
<accession>J0NP03</accession>
<evidence type="ECO:0000313" key="6">
    <source>
        <dbReference type="EMBL" id="EJF46502.1"/>
    </source>
</evidence>
<keyword evidence="4" id="KW-1133">Transmembrane helix</keyword>
<dbReference type="eggNOG" id="COG1674">
    <property type="taxonomic scope" value="Bacteria"/>
</dbReference>
<evidence type="ECO:0000259" key="5">
    <source>
        <dbReference type="PROSITE" id="PS50901"/>
    </source>
</evidence>
<dbReference type="Gene3D" id="3.40.50.300">
    <property type="entry name" value="P-loop containing nucleotide triphosphate hydrolases"/>
    <property type="match status" value="1"/>
</dbReference>
<protein>
    <submittedName>
        <fullName evidence="6">FtsK/SpoIIIE family protein</fullName>
    </submittedName>
</protein>
<dbReference type="EMBL" id="AKFT01000058">
    <property type="protein sequence ID" value="EJF46502.1"/>
    <property type="molecule type" value="Genomic_DNA"/>
</dbReference>
<dbReference type="Pfam" id="PF01580">
    <property type="entry name" value="FtsK_SpoIIIE"/>
    <property type="match status" value="1"/>
</dbReference>
<comment type="caution">
    <text evidence="6">The sequence shown here is derived from an EMBL/GenBank/DDBJ whole genome shotgun (WGS) entry which is preliminary data.</text>
</comment>
<feature type="domain" description="FtsK" evidence="5">
    <location>
        <begin position="885"/>
        <end position="1093"/>
    </location>
</feature>
<keyword evidence="2 3" id="KW-0067">ATP-binding</keyword>
<keyword evidence="4" id="KW-0472">Membrane</keyword>
<feature type="transmembrane region" description="Helical" evidence="4">
    <location>
        <begin position="132"/>
        <end position="152"/>
    </location>
</feature>
<proteinExistence type="predicted"/>
<keyword evidence="4" id="KW-0812">Transmembrane</keyword>
<evidence type="ECO:0000256" key="2">
    <source>
        <dbReference type="ARBA" id="ARBA00022840"/>
    </source>
</evidence>
<feature type="transmembrane region" description="Helical" evidence="4">
    <location>
        <begin position="202"/>
        <end position="226"/>
    </location>
</feature>
<evidence type="ECO:0000256" key="4">
    <source>
        <dbReference type="SAM" id="Phobius"/>
    </source>
</evidence>
<dbReference type="RefSeq" id="WP_008730594.1">
    <property type="nucleotide sequence ID" value="NZ_AKFT01000058.1"/>
</dbReference>
<gene>
    <name evidence="6" type="ORF">HMPREF1318_1690</name>
</gene>
<dbReference type="SUPFAM" id="SSF52540">
    <property type="entry name" value="P-loop containing nucleoside triphosphate hydrolases"/>
    <property type="match status" value="1"/>
</dbReference>
<evidence type="ECO:0000256" key="1">
    <source>
        <dbReference type="ARBA" id="ARBA00022741"/>
    </source>
</evidence>
<feature type="transmembrane region" description="Helical" evidence="4">
    <location>
        <begin position="173"/>
        <end position="196"/>
    </location>
</feature>
<dbReference type="PANTHER" id="PTHR22683">
    <property type="entry name" value="SPORULATION PROTEIN RELATED"/>
    <property type="match status" value="1"/>
</dbReference>
<sequence length="1225" mass="130888">MPVRQQQAGPSRLPFNLALLVAFVGGPVALWAHLPGLGLTAVALTIAGAVHPSPLLTGSQGTGASRKAVPATPAEKRALSRHTRLKALRTIPLPIGLWPVRVCALAGAGAGLAAHGLAVVPPNGWPTWLASWGPWVNAVGTAMLVTGVGRIWRTTLSADEPGPGILLIRMGEAPRWGFGLVLLGSAAGWVAASAIASAARPWIAGFAQVYFGGALMGAAFAIWALCRRSSWEGWYQRERGRRQWEPRWVMMPKEEQPPALVDRLVDGPLTVDTFRPRPGRDLAYYVKASGQLASAVGDSSIVRVLPAPDTDSAGAPIPGTSSSSLFRVAVLSANADIDEVTDTNLLATFQWAGRWAQVPKMTPAPVLVERKNIGPYTVDLFDAPGRPTTEMLRMSDKIAVGVGAGTSAVVIPEHEDGAPGSIHPTRFRVAACDPETRVDVATASAEEVAVCLERFLTEAADYLHQDVATLCGLELLTAQGPQVWRINIAGDVGQLAGLMEQIAPTLLDGTAVILGRTEDVFWKDALMIERVRTLKMAGEWDAHFREVIKMGDTPPVPQLAHLDELDAGGVVLHRLPFASPQGKDIARDYLPLGQRLRTTMPQAPFLLVTAIAPTEGASAPGARSDKFFEVVWSEYPVAPGPAELPPSCNNPSRSRIDSRDGPALVLAGMVDHAFRSVFKGDRVPQTVEAECLTVSAPWIWRVRLRLYGGLSLIDLRAKTDKLSALMRAEWIRLRSKGELVDVFVGAHPVSATVAEEYRRTVAELDFEQAWVSARTVTSAGEVPAMVSLEPLETGSAVTVYTFALPAGLSSADVKEGLDKVASTTRAGFLRVVSQPDPSRVVLMSARENPIPTRAAYDFAAADSLVAETEGSGTALRVPWGTGVDGRPVVWEVGGTPHVLVLGITGTGKSVALLTAIYATLLAGWDVAVIDPVKDGADFAALAPWLRGLGGRHIAQAEAMMRSVYAEVDRRKALAADHGVSGIDQLPSEVRPPHMLVVIDEFTSLMLVETVRKTKTTDPDVLAGYERTERENAQRASIGSLVSRVAREARSAGVHLMLGTQVLKADTIAKIPGGDLKNNLGRMLLGMSTPGERMSGLRQPELAPALVQAPIGRGVWEAQTSSAIEVQTWFATADEYAAQLAGRDILPRDDWDVNAFMPKEESAAYAEVEIVETNDVEMLDEIVLDDLGESEQPPVCPPQNGAPAGPAVTQEVVTPTGTVLWEAEEF</sequence>
<reference evidence="6 7" key="1">
    <citation type="submission" date="2012-05" db="EMBL/GenBank/DDBJ databases">
        <authorList>
            <person name="Harkins D.M."/>
            <person name="Madupu R."/>
            <person name="Durkin A.S."/>
            <person name="Torralba M."/>
            <person name="Methe B."/>
            <person name="Sutton G.G."/>
            <person name="Nelson K.E."/>
        </authorList>
    </citation>
    <scope>NUCLEOTIDE SEQUENCE [LARGE SCALE GENOMIC DNA]</scope>
    <source>
        <strain evidence="6 7">F0489</strain>
    </source>
</reference>
<dbReference type="AlphaFoldDB" id="J0NP03"/>
<name>J0NP03_9ACTO</name>
<keyword evidence="1 3" id="KW-0547">Nucleotide-binding</keyword>
<feature type="transmembrane region" description="Helical" evidence="4">
    <location>
        <begin position="98"/>
        <end position="120"/>
    </location>
</feature>
<dbReference type="GO" id="GO:0005524">
    <property type="term" value="F:ATP binding"/>
    <property type="evidence" value="ECO:0007669"/>
    <property type="project" value="UniProtKB-UniRule"/>
</dbReference>
<dbReference type="GO" id="GO:0003677">
    <property type="term" value="F:DNA binding"/>
    <property type="evidence" value="ECO:0007669"/>
    <property type="project" value="InterPro"/>
</dbReference>
<organism evidence="6 7">
    <name type="scientific">Actinomyces massiliensis F0489</name>
    <dbReference type="NCBI Taxonomy" id="1125718"/>
    <lineage>
        <taxon>Bacteria</taxon>
        <taxon>Bacillati</taxon>
        <taxon>Actinomycetota</taxon>
        <taxon>Actinomycetes</taxon>
        <taxon>Actinomycetales</taxon>
        <taxon>Actinomycetaceae</taxon>
        <taxon>Actinomyces</taxon>
    </lineage>
</organism>
<dbReference type="InterPro" id="IPR027417">
    <property type="entry name" value="P-loop_NTPase"/>
</dbReference>
<dbReference type="PANTHER" id="PTHR22683:SF41">
    <property type="entry name" value="DNA TRANSLOCASE FTSK"/>
    <property type="match status" value="1"/>
</dbReference>
<dbReference type="PROSITE" id="PS50901">
    <property type="entry name" value="FTSK"/>
    <property type="match status" value="1"/>
</dbReference>
<evidence type="ECO:0000313" key="7">
    <source>
        <dbReference type="Proteomes" id="UP000002941"/>
    </source>
</evidence>
<feature type="transmembrane region" description="Helical" evidence="4">
    <location>
        <begin position="12"/>
        <end position="31"/>
    </location>
</feature>
<dbReference type="InterPro" id="IPR050206">
    <property type="entry name" value="FtsK/SpoIIIE/SftA"/>
</dbReference>
<dbReference type="Proteomes" id="UP000002941">
    <property type="component" value="Unassembled WGS sequence"/>
</dbReference>
<feature type="binding site" evidence="3">
    <location>
        <begin position="902"/>
        <end position="909"/>
    </location>
    <ligand>
        <name>ATP</name>
        <dbReference type="ChEBI" id="CHEBI:30616"/>
    </ligand>
</feature>
<dbReference type="PATRIC" id="fig|1125718.3.peg.862"/>
<dbReference type="InterPro" id="IPR002543">
    <property type="entry name" value="FtsK_dom"/>
</dbReference>
<keyword evidence="7" id="KW-1185">Reference proteome</keyword>
<evidence type="ECO:0000256" key="3">
    <source>
        <dbReference type="PROSITE-ProRule" id="PRU00289"/>
    </source>
</evidence>